<protein>
    <submittedName>
        <fullName evidence="1">Uncharacterized protein</fullName>
    </submittedName>
</protein>
<name>A0ABY1KQR7_9FLAO</name>
<organism evidence="1 2">
    <name type="scientific">Zobellia uliginosa</name>
    <dbReference type="NCBI Taxonomy" id="143224"/>
    <lineage>
        <taxon>Bacteria</taxon>
        <taxon>Pseudomonadati</taxon>
        <taxon>Bacteroidota</taxon>
        <taxon>Flavobacteriia</taxon>
        <taxon>Flavobacteriales</taxon>
        <taxon>Flavobacteriaceae</taxon>
        <taxon>Zobellia</taxon>
    </lineage>
</organism>
<comment type="caution">
    <text evidence="1">The sequence shown here is derived from an EMBL/GenBank/DDBJ whole genome shotgun (WGS) entry which is preliminary data.</text>
</comment>
<proteinExistence type="predicted"/>
<dbReference type="RefSeq" id="WP_076455027.1">
    <property type="nucleotide sequence ID" value="NZ_FTOB01000003.1"/>
</dbReference>
<evidence type="ECO:0000313" key="2">
    <source>
        <dbReference type="Proteomes" id="UP000185728"/>
    </source>
</evidence>
<reference evidence="1 2" key="1">
    <citation type="submission" date="2017-01" db="EMBL/GenBank/DDBJ databases">
        <authorList>
            <person name="Varghese N."/>
            <person name="Submissions S."/>
        </authorList>
    </citation>
    <scope>NUCLEOTIDE SEQUENCE [LARGE SCALE GENOMIC DNA]</scope>
    <source>
        <strain evidence="1 2">DSM 2061</strain>
    </source>
</reference>
<sequence>MINELITKSGTQVDIEEFTFFLNDTAIVINKIYDNSIPEQLNDVIAAICKHYVHFSKGLTEIPYEIYVPVFEEKHNEQNDILIMNIETDNNTKKDYFKYWGLYFDSEDDAVIYDLKSTTIENGDLFMLNH</sequence>
<gene>
    <name evidence="1" type="ORF">SAMN05421766_103220</name>
</gene>
<keyword evidence="2" id="KW-1185">Reference proteome</keyword>
<evidence type="ECO:0000313" key="1">
    <source>
        <dbReference type="EMBL" id="SIS66301.1"/>
    </source>
</evidence>
<dbReference type="Proteomes" id="UP000185728">
    <property type="component" value="Unassembled WGS sequence"/>
</dbReference>
<dbReference type="EMBL" id="FTOB01000003">
    <property type="protein sequence ID" value="SIS66301.1"/>
    <property type="molecule type" value="Genomic_DNA"/>
</dbReference>
<accession>A0ABY1KQR7</accession>